<gene>
    <name evidence="5" type="ORF">H9Y05_10860</name>
</gene>
<keyword evidence="3" id="KW-1133">Transmembrane helix</keyword>
<feature type="region of interest" description="Disordered" evidence="2">
    <location>
        <begin position="64"/>
        <end position="83"/>
    </location>
</feature>
<dbReference type="SMART" id="SM00271">
    <property type="entry name" value="DnaJ"/>
    <property type="match status" value="1"/>
</dbReference>
<keyword evidence="3" id="KW-0812">Transmembrane</keyword>
<dbReference type="SUPFAM" id="SSF46565">
    <property type="entry name" value="Chaperone J-domain"/>
    <property type="match status" value="1"/>
</dbReference>
<dbReference type="EMBL" id="JACVEL010000007">
    <property type="protein sequence ID" value="MBC9812967.1"/>
    <property type="molecule type" value="Genomic_DNA"/>
</dbReference>
<dbReference type="PANTHER" id="PTHR44145:SF3">
    <property type="entry name" value="DNAJ HOMOLOG SUBFAMILY A MEMBER 3, MITOCHONDRIAL"/>
    <property type="match status" value="1"/>
</dbReference>
<feature type="transmembrane region" description="Helical" evidence="3">
    <location>
        <begin position="253"/>
        <end position="273"/>
    </location>
</feature>
<dbReference type="RefSeq" id="WP_216714302.1">
    <property type="nucleotide sequence ID" value="NZ_JACVEL010000007.1"/>
</dbReference>
<dbReference type="PANTHER" id="PTHR44145">
    <property type="entry name" value="DNAJ HOMOLOG SUBFAMILY A MEMBER 3, MITOCHONDRIAL"/>
    <property type="match status" value="1"/>
</dbReference>
<evidence type="ECO:0000259" key="4">
    <source>
        <dbReference type="PROSITE" id="PS50076"/>
    </source>
</evidence>
<keyword evidence="1" id="KW-0143">Chaperone</keyword>
<evidence type="ECO:0000313" key="6">
    <source>
        <dbReference type="Proteomes" id="UP000652681"/>
    </source>
</evidence>
<protein>
    <submittedName>
        <fullName evidence="5">DnaJ domain-containing protein</fullName>
    </submittedName>
</protein>
<evidence type="ECO:0000256" key="3">
    <source>
        <dbReference type="SAM" id="Phobius"/>
    </source>
</evidence>
<dbReference type="AlphaFoldDB" id="A0A8J6TTD8"/>
<accession>A0A8J6TTD8</accession>
<feature type="transmembrane region" description="Helical" evidence="3">
    <location>
        <begin position="222"/>
        <end position="246"/>
    </location>
</feature>
<comment type="caution">
    <text evidence="5">The sequence shown here is derived from an EMBL/GenBank/DDBJ whole genome shotgun (WGS) entry which is preliminary data.</text>
</comment>
<evidence type="ECO:0000256" key="1">
    <source>
        <dbReference type="ARBA" id="ARBA00023186"/>
    </source>
</evidence>
<sequence length="287" mass="33463">MSTALSKYYKLFGLPETATQAEIKRAYRQLAMQYHPDKNGGDDRLFLEIKEAYEYLTGRKTVASQQHTHTYSPTRSTSQARQQSNEERIKQAQQRKKDTAYKEHIENERYFQKLTSGSRWRILKLASKIGAVIFLVLIIDVFLPKRYTPKRIVAYDKQNIGGLDSDSGVKKVFFDAGETYYIENFYSIYSTDPDVILVQSAIFHNEIGFIPMYGHGSKTYRIQYSIGAHAYLLSPLFLFPLFIVLFKRKTYTFTLFYFLSLFISTPLILLFLFSGNRWLHLITLGYF</sequence>
<dbReference type="InterPro" id="IPR036869">
    <property type="entry name" value="J_dom_sf"/>
</dbReference>
<feature type="domain" description="J" evidence="4">
    <location>
        <begin position="7"/>
        <end position="72"/>
    </location>
</feature>
<dbReference type="PRINTS" id="PR00625">
    <property type="entry name" value="JDOMAIN"/>
</dbReference>
<dbReference type="Proteomes" id="UP000652681">
    <property type="component" value="Unassembled WGS sequence"/>
</dbReference>
<reference evidence="5" key="1">
    <citation type="submission" date="2020-09" db="EMBL/GenBank/DDBJ databases">
        <title>Taishania pollutisoli gen. nov., sp. nov., Isolated from Tetrabromobisphenol A-Contaminated Soil.</title>
        <authorList>
            <person name="Chen Q."/>
        </authorList>
    </citation>
    <scope>NUCLEOTIDE SEQUENCE</scope>
    <source>
        <strain evidence="5">CZZ-1</strain>
    </source>
</reference>
<feature type="transmembrane region" description="Helical" evidence="3">
    <location>
        <begin position="122"/>
        <end position="143"/>
    </location>
</feature>
<dbReference type="CDD" id="cd06257">
    <property type="entry name" value="DnaJ"/>
    <property type="match status" value="1"/>
</dbReference>
<proteinExistence type="predicted"/>
<dbReference type="PROSITE" id="PS50076">
    <property type="entry name" value="DNAJ_2"/>
    <property type="match status" value="1"/>
</dbReference>
<keyword evidence="6" id="KW-1185">Reference proteome</keyword>
<organism evidence="5 6">
    <name type="scientific">Taishania pollutisoli</name>
    <dbReference type="NCBI Taxonomy" id="2766479"/>
    <lineage>
        <taxon>Bacteria</taxon>
        <taxon>Pseudomonadati</taxon>
        <taxon>Bacteroidota</taxon>
        <taxon>Flavobacteriia</taxon>
        <taxon>Flavobacteriales</taxon>
        <taxon>Crocinitomicaceae</taxon>
        <taxon>Taishania</taxon>
    </lineage>
</organism>
<dbReference type="InterPro" id="IPR051938">
    <property type="entry name" value="Apopto_cytoskel_mod"/>
</dbReference>
<dbReference type="Gene3D" id="1.10.287.110">
    <property type="entry name" value="DnaJ domain"/>
    <property type="match status" value="1"/>
</dbReference>
<evidence type="ECO:0000313" key="5">
    <source>
        <dbReference type="EMBL" id="MBC9812967.1"/>
    </source>
</evidence>
<evidence type="ECO:0000256" key="2">
    <source>
        <dbReference type="SAM" id="MobiDB-lite"/>
    </source>
</evidence>
<dbReference type="Pfam" id="PF00226">
    <property type="entry name" value="DnaJ"/>
    <property type="match status" value="1"/>
</dbReference>
<name>A0A8J6TTD8_9FLAO</name>
<dbReference type="InterPro" id="IPR001623">
    <property type="entry name" value="DnaJ_domain"/>
</dbReference>
<keyword evidence="3" id="KW-0472">Membrane</keyword>